<evidence type="ECO:0000313" key="3">
    <source>
        <dbReference type="Proteomes" id="UP000288293"/>
    </source>
</evidence>
<evidence type="ECO:0000313" key="2">
    <source>
        <dbReference type="EMBL" id="RUO25592.1"/>
    </source>
</evidence>
<reference evidence="2 3" key="1">
    <citation type="journal article" date="2011" name="Front. Microbiol.">
        <title>Genomic signatures of strain selection and enhancement in Bacillus atrophaeus var. globigii, a historical biowarfare simulant.</title>
        <authorList>
            <person name="Gibbons H.S."/>
            <person name="Broomall S.M."/>
            <person name="McNew L.A."/>
            <person name="Daligault H."/>
            <person name="Chapman C."/>
            <person name="Bruce D."/>
            <person name="Karavis M."/>
            <person name="Krepps M."/>
            <person name="McGregor P.A."/>
            <person name="Hong C."/>
            <person name="Park K.H."/>
            <person name="Akmal A."/>
            <person name="Feldman A."/>
            <person name="Lin J.S."/>
            <person name="Chang W.E."/>
            <person name="Higgs B.W."/>
            <person name="Demirev P."/>
            <person name="Lindquist J."/>
            <person name="Liem A."/>
            <person name="Fochler E."/>
            <person name="Read T.D."/>
            <person name="Tapia R."/>
            <person name="Johnson S."/>
            <person name="Bishop-Lilly K.A."/>
            <person name="Detter C."/>
            <person name="Han C."/>
            <person name="Sozhamannan S."/>
            <person name="Rosenzweig C.N."/>
            <person name="Skowronski E.W."/>
        </authorList>
    </citation>
    <scope>NUCLEOTIDE SEQUENCE [LARGE SCALE GENOMIC DNA]</scope>
    <source>
        <strain evidence="2 3">MLST1</strain>
    </source>
</reference>
<dbReference type="InterPro" id="IPR011051">
    <property type="entry name" value="RmlC_Cupin_sf"/>
</dbReference>
<dbReference type="Proteomes" id="UP000288293">
    <property type="component" value="Unassembled WGS sequence"/>
</dbReference>
<sequence length="224" mass="24914">MIKSHPSEAMLNSFVSGTLSPALSLIVATHIDMCPRCQHIVSELEQELAEQMLATPANLGSADSQMMLEAIFNSQEPVIEQSSEADNESAGLITLEGKQFHLPRALARQRDRIGPWNKMVGKLWRAPLNLSTEETTNLIYMAEHSGVPEHTHKGMEATLVINGRFNDEFDSYTDGDFILLDGSRQHTPQTSDEDCLTLAVMDQPLHFTSGLSRLLNPFSSIFFR</sequence>
<dbReference type="Gene3D" id="2.60.120.10">
    <property type="entry name" value="Jelly Rolls"/>
    <property type="match status" value="1"/>
</dbReference>
<dbReference type="Gene3D" id="1.10.10.1320">
    <property type="entry name" value="Anti-sigma factor, zinc-finger domain"/>
    <property type="match status" value="1"/>
</dbReference>
<gene>
    <name evidence="2" type="ORF">CWE09_02355</name>
</gene>
<dbReference type="NCBIfam" id="TIGR02451">
    <property type="entry name" value="anti_sig_ChrR"/>
    <property type="match status" value="1"/>
</dbReference>
<comment type="caution">
    <text evidence="2">The sequence shown here is derived from an EMBL/GenBank/DDBJ whole genome shotgun (WGS) entry which is preliminary data.</text>
</comment>
<accession>A0A432W6C8</accession>
<proteinExistence type="predicted"/>
<dbReference type="RefSeq" id="WP_126802321.1">
    <property type="nucleotide sequence ID" value="NZ_PIPL01000001.1"/>
</dbReference>
<dbReference type="InterPro" id="IPR012807">
    <property type="entry name" value="Anti-sigma_ChrR"/>
</dbReference>
<dbReference type="CDD" id="cd20301">
    <property type="entry name" value="cupin_ChrR"/>
    <property type="match status" value="1"/>
</dbReference>
<organism evidence="2 3">
    <name type="scientific">Aliidiomarina minuta</name>
    <dbReference type="NCBI Taxonomy" id="880057"/>
    <lineage>
        <taxon>Bacteria</taxon>
        <taxon>Pseudomonadati</taxon>
        <taxon>Pseudomonadota</taxon>
        <taxon>Gammaproteobacteria</taxon>
        <taxon>Alteromonadales</taxon>
        <taxon>Idiomarinaceae</taxon>
        <taxon>Aliidiomarina</taxon>
    </lineage>
</organism>
<name>A0A432W6C8_9GAMM</name>
<dbReference type="InterPro" id="IPR025979">
    <property type="entry name" value="ChrR-like_cupin_dom"/>
</dbReference>
<evidence type="ECO:0000259" key="1">
    <source>
        <dbReference type="Pfam" id="PF12973"/>
    </source>
</evidence>
<feature type="domain" description="ChrR-like cupin" evidence="1">
    <location>
        <begin position="115"/>
        <end position="204"/>
    </location>
</feature>
<dbReference type="Pfam" id="PF12973">
    <property type="entry name" value="Cupin_7"/>
    <property type="match status" value="1"/>
</dbReference>
<protein>
    <submittedName>
        <fullName evidence="2">Transcriptional regulator</fullName>
    </submittedName>
</protein>
<dbReference type="OrthoDB" id="2988517at2"/>
<dbReference type="EMBL" id="PIPL01000001">
    <property type="protein sequence ID" value="RUO25592.1"/>
    <property type="molecule type" value="Genomic_DNA"/>
</dbReference>
<dbReference type="InterPro" id="IPR014710">
    <property type="entry name" value="RmlC-like_jellyroll"/>
</dbReference>
<keyword evidence="3" id="KW-1185">Reference proteome</keyword>
<dbReference type="SUPFAM" id="SSF51182">
    <property type="entry name" value="RmlC-like cupins"/>
    <property type="match status" value="1"/>
</dbReference>
<dbReference type="AlphaFoldDB" id="A0A432W6C8"/>
<dbReference type="InterPro" id="IPR041916">
    <property type="entry name" value="Anti_sigma_zinc_sf"/>
</dbReference>